<evidence type="ECO:0000256" key="1">
    <source>
        <dbReference type="SAM" id="Coils"/>
    </source>
</evidence>
<gene>
    <name evidence="3" type="ORF">g.45525</name>
</gene>
<dbReference type="Pfam" id="PF00078">
    <property type="entry name" value="RVT_1"/>
    <property type="match status" value="1"/>
</dbReference>
<dbReference type="CDD" id="cd01650">
    <property type="entry name" value="RT_nLTR_like"/>
    <property type="match status" value="1"/>
</dbReference>
<dbReference type="EMBL" id="GEBQ01022827">
    <property type="protein sequence ID" value="JAT17150.1"/>
    <property type="molecule type" value="Transcribed_RNA"/>
</dbReference>
<feature type="domain" description="Reverse transcriptase" evidence="2">
    <location>
        <begin position="282"/>
        <end position="564"/>
    </location>
</feature>
<evidence type="ECO:0000313" key="3">
    <source>
        <dbReference type="EMBL" id="JAT17150.1"/>
    </source>
</evidence>
<feature type="coiled-coil region" evidence="1">
    <location>
        <begin position="97"/>
        <end position="140"/>
    </location>
</feature>
<dbReference type="PANTHER" id="PTHR33332">
    <property type="entry name" value="REVERSE TRANSCRIPTASE DOMAIN-CONTAINING PROTEIN"/>
    <property type="match status" value="1"/>
</dbReference>
<evidence type="ECO:0000259" key="2">
    <source>
        <dbReference type="PROSITE" id="PS50878"/>
    </source>
</evidence>
<feature type="non-terminal residue" evidence="3">
    <location>
        <position position="1"/>
    </location>
</feature>
<dbReference type="InterPro" id="IPR000477">
    <property type="entry name" value="RT_dom"/>
</dbReference>
<sequence length="758" mass="88515">NFCRRMCNMCLRPRWAPDHTIHNTTFTTVQKRCFSQENLRTFSYLLSKESWYDVHFSPVEKKYDNFDCLLKFYFNQAFPKKTIKQKNSNNKWITYTLKEEKSNLVQLSKQLRQSRDKETVKELKRKLTDYKKNIIETKKTYYNHKISKSENIVKTVWGIINSEVGNKNYQKYYDFKIKIDNKTLTDPKDIANNFNDYFVNMVDSFSQSSLQHVCLNDKVNTFSIDNFSKPTFRFKPVTARDVNNVLSSLKNNYSSGIDEIPVIVLKYAKEHLCEILGHLINSSFISGIFPDKLKIAKIFPVHKKDDKKEISNYRPVSLLPSTSKIYERIVHSQLMTFLEEHHLLDDNQHGFRNGRSTISAAVEYLESIIDSVDKGEHALGIFMDLSKAFDSVDHSILIKKLNYLGINLNNLKWFQSYLTNRVQYVEIPSVSFQNKISRVSSEPKTIISGVPQGSILGPLLFLCYLKDMHLSLKQIPQEHLCLYADDANLKFSSKSVDEIEKLSHIELNNVNCFLNEHNLKLNVKKTNYMTFKTQQRKEIIEPSIKVNHLLVTKNQTTKFLGLTIDENLNWDQHVQILIAKLNSGIYALTKMSFICNTDTLRMIYFSYIHSHIAYGLCLYGATKNSNLDEILRIQKKSLRIMLGLKIDDSVKEYFKKLKILTVYGQYILDTIMCSKFKNLNTDTANVIHSYNTRHKTNILISRHRLNFFTKKPTYIGSKFLKSIPLVIKQETESTIFKRKLKAYLLDKALYSLDEYFDM</sequence>
<dbReference type="GO" id="GO:0071897">
    <property type="term" value="P:DNA biosynthetic process"/>
    <property type="evidence" value="ECO:0007669"/>
    <property type="project" value="UniProtKB-ARBA"/>
</dbReference>
<dbReference type="InterPro" id="IPR043502">
    <property type="entry name" value="DNA/RNA_pol_sf"/>
</dbReference>
<keyword evidence="1" id="KW-0175">Coiled coil</keyword>
<name>A0A1B6L0G7_9HEMI</name>
<accession>A0A1B6L0G7</accession>
<organism evidence="3">
    <name type="scientific">Graphocephala atropunctata</name>
    <dbReference type="NCBI Taxonomy" id="36148"/>
    <lineage>
        <taxon>Eukaryota</taxon>
        <taxon>Metazoa</taxon>
        <taxon>Ecdysozoa</taxon>
        <taxon>Arthropoda</taxon>
        <taxon>Hexapoda</taxon>
        <taxon>Insecta</taxon>
        <taxon>Pterygota</taxon>
        <taxon>Neoptera</taxon>
        <taxon>Paraneoptera</taxon>
        <taxon>Hemiptera</taxon>
        <taxon>Auchenorrhyncha</taxon>
        <taxon>Membracoidea</taxon>
        <taxon>Cicadellidae</taxon>
        <taxon>Cicadellinae</taxon>
        <taxon>Cicadellini</taxon>
        <taxon>Graphocephala</taxon>
    </lineage>
</organism>
<proteinExistence type="predicted"/>
<dbReference type="SUPFAM" id="SSF56672">
    <property type="entry name" value="DNA/RNA polymerases"/>
    <property type="match status" value="1"/>
</dbReference>
<reference evidence="3" key="1">
    <citation type="submission" date="2015-11" db="EMBL/GenBank/DDBJ databases">
        <title>De novo transcriptome assembly of four potential Pierce s Disease insect vectors from Arizona vineyards.</title>
        <authorList>
            <person name="Tassone E.E."/>
        </authorList>
    </citation>
    <scope>NUCLEOTIDE SEQUENCE</scope>
</reference>
<dbReference type="PROSITE" id="PS50878">
    <property type="entry name" value="RT_POL"/>
    <property type="match status" value="1"/>
</dbReference>
<protein>
    <recommendedName>
        <fullName evidence="2">Reverse transcriptase domain-containing protein</fullName>
    </recommendedName>
</protein>
<dbReference type="AlphaFoldDB" id="A0A1B6L0G7"/>